<evidence type="ECO:0000256" key="1">
    <source>
        <dbReference type="ARBA" id="ARBA00006068"/>
    </source>
</evidence>
<reference evidence="5 6" key="1">
    <citation type="submission" date="2015-02" db="EMBL/GenBank/DDBJ databases">
        <title>Draft genome of a novel marine cyanobacterium (Chroococcales) isolated from South Atlantic Ocean.</title>
        <authorList>
            <person name="Rigonato J."/>
            <person name="Alvarenga D.O."/>
            <person name="Branco L.H."/>
            <person name="Varani A.M."/>
            <person name="Brandini F.P."/>
            <person name="Fiore M.F."/>
        </authorList>
    </citation>
    <scope>NUCLEOTIDE SEQUENCE [LARGE SCALE GENOMIC DNA]</scope>
    <source>
        <strain evidence="5 6">CENA595</strain>
    </source>
</reference>
<protein>
    <submittedName>
        <fullName evidence="5">Transcriptional regulator</fullName>
    </submittedName>
</protein>
<feature type="transmembrane region" description="Helical" evidence="2">
    <location>
        <begin position="45"/>
        <end position="69"/>
    </location>
</feature>
<keyword evidence="2" id="KW-0812">Transmembrane</keyword>
<feature type="domain" description="LytR/CpsA/Psr regulator C-terminal" evidence="4">
    <location>
        <begin position="360"/>
        <end position="446"/>
    </location>
</feature>
<dbReference type="Gene3D" id="3.40.630.190">
    <property type="entry name" value="LCP protein"/>
    <property type="match status" value="1"/>
</dbReference>
<feature type="domain" description="Cell envelope-related transcriptional attenuator" evidence="3">
    <location>
        <begin position="119"/>
        <end position="265"/>
    </location>
</feature>
<dbReference type="AlphaFoldDB" id="A0A0D8ZY66"/>
<keyword evidence="2" id="KW-1133">Transmembrane helix</keyword>
<comment type="similarity">
    <text evidence="1">Belongs to the LytR/CpsA/Psr (LCP) family.</text>
</comment>
<dbReference type="OrthoDB" id="305468at2"/>
<evidence type="ECO:0000259" key="4">
    <source>
        <dbReference type="Pfam" id="PF13399"/>
    </source>
</evidence>
<organism evidence="5 6">
    <name type="scientific">Aliterella atlantica CENA595</name>
    <dbReference type="NCBI Taxonomy" id="1618023"/>
    <lineage>
        <taxon>Bacteria</taxon>
        <taxon>Bacillati</taxon>
        <taxon>Cyanobacteriota</taxon>
        <taxon>Cyanophyceae</taxon>
        <taxon>Chroococcidiopsidales</taxon>
        <taxon>Aliterellaceae</taxon>
        <taxon>Aliterella</taxon>
    </lineage>
</organism>
<keyword evidence="6" id="KW-1185">Reference proteome</keyword>
<evidence type="ECO:0000256" key="2">
    <source>
        <dbReference type="SAM" id="Phobius"/>
    </source>
</evidence>
<comment type="caution">
    <text evidence="5">The sequence shown here is derived from an EMBL/GenBank/DDBJ whole genome shotgun (WGS) entry which is preliminary data.</text>
</comment>
<dbReference type="EMBL" id="JYON01000001">
    <property type="protein sequence ID" value="KJH73695.1"/>
    <property type="molecule type" value="Genomic_DNA"/>
</dbReference>
<evidence type="ECO:0000259" key="3">
    <source>
        <dbReference type="Pfam" id="PF03816"/>
    </source>
</evidence>
<sequence>MAVVKGVQRAKKWSRLDGKRSLSTAKWSLAGLRYQALILWRKNPLLSWTCLITLCVLLGANVALLTPIWSDRASTDGKQLSDFLNKDSKVDGAIANSLQLSRPVHILVMGSLGNYAATSDTMLLLRLNPDNQSIKVLSIPRDSMVVIPEVGLEKISLANTNGGPALATRVVSKSLNNVPIDRYVRITNDGLRELVNVLDGIEIFVPQEMAYQDSTQKLEIDLQAGWQTLDGDRAAQFARFQDKESGDLGRVQRQQLLIESVRDRLTNPAIIAHLPQLVGIMQKYVDTNLSPEEMLVLANFGAAIDPQNLQMVILPGNLSALSRDPSSYWLDPGGQDRVMSNYFGVNPAVGTPKVRSLASLTIAVQNASGEPNLSDRVVRKLKQQGLEKVSVISDWQDVQRQTEIIVQRGDFQAAADLQKVLGLGKMEYASTGDLNSQLTIRVGKDWSEQTPLSSN</sequence>
<gene>
    <name evidence="5" type="ORF">UH38_02470</name>
</gene>
<dbReference type="Pfam" id="PF13399">
    <property type="entry name" value="LytR_C"/>
    <property type="match status" value="1"/>
</dbReference>
<dbReference type="Gene3D" id="3.30.70.2390">
    <property type="match status" value="1"/>
</dbReference>
<evidence type="ECO:0000313" key="5">
    <source>
        <dbReference type="EMBL" id="KJH73695.1"/>
    </source>
</evidence>
<dbReference type="PANTHER" id="PTHR33392">
    <property type="entry name" value="POLYISOPRENYL-TEICHOIC ACID--PEPTIDOGLYCAN TEICHOIC ACID TRANSFERASE TAGU"/>
    <property type="match status" value="1"/>
</dbReference>
<dbReference type="InterPro" id="IPR027381">
    <property type="entry name" value="LytR/CpsA/Psr_C"/>
</dbReference>
<name>A0A0D8ZY66_9CYAN</name>
<dbReference type="PATRIC" id="fig|1618023.3.peg.1756"/>
<dbReference type="PANTHER" id="PTHR33392:SF6">
    <property type="entry name" value="POLYISOPRENYL-TEICHOIC ACID--PEPTIDOGLYCAN TEICHOIC ACID TRANSFERASE TAGU"/>
    <property type="match status" value="1"/>
</dbReference>
<dbReference type="STRING" id="1618023.UH38_02470"/>
<dbReference type="InterPro" id="IPR004474">
    <property type="entry name" value="LytR_CpsA_psr"/>
</dbReference>
<dbReference type="NCBIfam" id="TIGR00350">
    <property type="entry name" value="lytR_cpsA_psr"/>
    <property type="match status" value="1"/>
</dbReference>
<proteinExistence type="inferred from homology"/>
<accession>A0A0D8ZY66</accession>
<dbReference type="Pfam" id="PF03816">
    <property type="entry name" value="LytR_cpsA_psr"/>
    <property type="match status" value="1"/>
</dbReference>
<dbReference type="Proteomes" id="UP000032452">
    <property type="component" value="Unassembled WGS sequence"/>
</dbReference>
<keyword evidence="2" id="KW-0472">Membrane</keyword>
<evidence type="ECO:0000313" key="6">
    <source>
        <dbReference type="Proteomes" id="UP000032452"/>
    </source>
</evidence>
<dbReference type="InterPro" id="IPR050922">
    <property type="entry name" value="LytR/CpsA/Psr_CW_biosynth"/>
</dbReference>